<dbReference type="Proteomes" id="UP001165960">
    <property type="component" value="Unassembled WGS sequence"/>
</dbReference>
<dbReference type="EMBL" id="QTSX02000809">
    <property type="protein sequence ID" value="KAJ9084759.1"/>
    <property type="molecule type" value="Genomic_DNA"/>
</dbReference>
<name>A0ACC2UCG7_9FUNG</name>
<comment type="caution">
    <text evidence="1">The sequence shown here is derived from an EMBL/GenBank/DDBJ whole genome shotgun (WGS) entry which is preliminary data.</text>
</comment>
<evidence type="ECO:0000313" key="1">
    <source>
        <dbReference type="EMBL" id="KAJ9084759.1"/>
    </source>
</evidence>
<gene>
    <name evidence="1" type="ORF">DSO57_1020836</name>
</gene>
<protein>
    <submittedName>
        <fullName evidence="1">Uncharacterized protein</fullName>
    </submittedName>
</protein>
<keyword evidence="2" id="KW-1185">Reference proteome</keyword>
<organism evidence="1 2">
    <name type="scientific">Entomophthora muscae</name>
    <dbReference type="NCBI Taxonomy" id="34485"/>
    <lineage>
        <taxon>Eukaryota</taxon>
        <taxon>Fungi</taxon>
        <taxon>Fungi incertae sedis</taxon>
        <taxon>Zoopagomycota</taxon>
        <taxon>Entomophthoromycotina</taxon>
        <taxon>Entomophthoromycetes</taxon>
        <taxon>Entomophthorales</taxon>
        <taxon>Entomophthoraceae</taxon>
        <taxon>Entomophthora</taxon>
    </lineage>
</organism>
<proteinExistence type="predicted"/>
<evidence type="ECO:0000313" key="2">
    <source>
        <dbReference type="Proteomes" id="UP001165960"/>
    </source>
</evidence>
<accession>A0ACC2UCG7</accession>
<reference evidence="1" key="1">
    <citation type="submission" date="2022-04" db="EMBL/GenBank/DDBJ databases">
        <title>Genome of the entomopathogenic fungus Entomophthora muscae.</title>
        <authorList>
            <person name="Elya C."/>
            <person name="Lovett B.R."/>
            <person name="Lee E."/>
            <person name="Macias A.M."/>
            <person name="Hajek A.E."/>
            <person name="De Bivort B.L."/>
            <person name="Kasson M.T."/>
            <person name="De Fine Licht H.H."/>
            <person name="Stajich J.E."/>
        </authorList>
    </citation>
    <scope>NUCLEOTIDE SEQUENCE</scope>
    <source>
        <strain evidence="1">Berkeley</strain>
    </source>
</reference>
<sequence length="126" mass="13504">MYNHLPAYPVPMPPPLTPCPDRTMEPAAAAEAMLTQWFGVLCMTLMGLVDPMVPNSGPSWADPYPMLLSGGHPMVGVTLWPSGPPHLSHLMPLLMPGFLTAGASNGNRGDFEKKGRMESLPGLPKL</sequence>